<protein>
    <recommendedName>
        <fullName evidence="2">diguanylate cyclase</fullName>
        <ecNumber evidence="2">2.7.7.65</ecNumber>
    </recommendedName>
</protein>
<dbReference type="Pfam" id="PF00990">
    <property type="entry name" value="GGDEF"/>
    <property type="match status" value="1"/>
</dbReference>
<keyword evidence="4" id="KW-1133">Transmembrane helix</keyword>
<dbReference type="OMA" id="KARPFWQ"/>
<dbReference type="InterPro" id="IPR050469">
    <property type="entry name" value="Diguanylate_Cyclase"/>
</dbReference>
<dbReference type="RefSeq" id="WP_005493122.1">
    <property type="nucleotide sequence ID" value="NZ_CABMHD010000004.1"/>
</dbReference>
<dbReference type="CDD" id="cd01949">
    <property type="entry name" value="GGDEF"/>
    <property type="match status" value="1"/>
</dbReference>
<dbReference type="Proteomes" id="UP000191946">
    <property type="component" value="Unassembled WGS sequence"/>
</dbReference>
<evidence type="ECO:0000256" key="2">
    <source>
        <dbReference type="ARBA" id="ARBA00012528"/>
    </source>
</evidence>
<dbReference type="Gene3D" id="3.30.70.270">
    <property type="match status" value="1"/>
</dbReference>
<dbReference type="EMBL" id="CP114194">
    <property type="protein sequence ID" value="WAT89282.1"/>
    <property type="molecule type" value="Genomic_DNA"/>
</dbReference>
<comment type="catalytic activity">
    <reaction evidence="3">
        <text>2 GTP = 3',3'-c-di-GMP + 2 diphosphate</text>
        <dbReference type="Rhea" id="RHEA:24898"/>
        <dbReference type="ChEBI" id="CHEBI:33019"/>
        <dbReference type="ChEBI" id="CHEBI:37565"/>
        <dbReference type="ChEBI" id="CHEBI:58805"/>
        <dbReference type="EC" id="2.7.7.65"/>
    </reaction>
</comment>
<dbReference type="GO" id="GO:0052621">
    <property type="term" value="F:diguanylate cyclase activity"/>
    <property type="evidence" value="ECO:0007669"/>
    <property type="project" value="UniProtKB-EC"/>
</dbReference>
<dbReference type="InterPro" id="IPR000160">
    <property type="entry name" value="GGDEF_dom"/>
</dbReference>
<evidence type="ECO:0000313" key="9">
    <source>
        <dbReference type="EMBL" id="WAT89282.1"/>
    </source>
</evidence>
<dbReference type="NCBIfam" id="TIGR00254">
    <property type="entry name" value="GGDEF"/>
    <property type="match status" value="1"/>
</dbReference>
<keyword evidence="11" id="KW-1185">Reference proteome</keyword>
<evidence type="ECO:0000313" key="6">
    <source>
        <dbReference type="EMBL" id="KOY19630.1"/>
    </source>
</evidence>
<sequence>MVNQRRFSLSFVVFFPLVLFIVVMLVTTKNYYDAVNRYIDTEYSRIDRALTRGIKVLTALDYSFTNYSNFANPLSEEHNSIVKGDICYIWPIDVLLLENVYSDGLPAVDVDYMIVGEKSLCQAGTKINKLAEQKAGFAPSLSFLHDIESHIVGIHYIDKRGYVISSPDKYAKNFTKELWSTLKARPFWQKTAQDKVNITLAGPGPMLDSMEGQIISLTVPIYEKGVHQGVLSIDFDVDALLTTSENLVGKLHLVSNFQTIPEDAVRIKPIEKERLSANHSIYYEYNLWSEIKNLTFFEKYSIMVAVFIYVLSTVVLFYVNMHTERRYFKDLAARDPMTGLLNRRGMQAVWRNKMTKKNVALAVFDIDNFKTINDTYGHDVGDSAIQLVAKCIRDNIRHSDVASRFGGEEFILAIYDEDIEGMKHILERVKKAIDERSRRVTKNGFTVSGGVVFSSASKAESFDELFKAADEKLYEAKSTGKNKICY</sequence>
<evidence type="ECO:0000313" key="7">
    <source>
        <dbReference type="EMBL" id="OQK00087.1"/>
    </source>
</evidence>
<dbReference type="PANTHER" id="PTHR45138:SF9">
    <property type="entry name" value="DIGUANYLATE CYCLASE DGCM-RELATED"/>
    <property type="match status" value="1"/>
</dbReference>
<dbReference type="InterPro" id="IPR029787">
    <property type="entry name" value="Nucleotide_cyclase"/>
</dbReference>
<evidence type="ECO:0000256" key="3">
    <source>
        <dbReference type="ARBA" id="ARBA00034247"/>
    </source>
</evidence>
<dbReference type="PANTHER" id="PTHR45138">
    <property type="entry name" value="REGULATORY COMPONENTS OF SENSORY TRANSDUCTION SYSTEM"/>
    <property type="match status" value="1"/>
</dbReference>
<name>A0A0L8UNL1_VIBPH</name>
<evidence type="ECO:0000313" key="10">
    <source>
        <dbReference type="Proteomes" id="UP000037697"/>
    </source>
</evidence>
<evidence type="ECO:0000259" key="5">
    <source>
        <dbReference type="PROSITE" id="PS50887"/>
    </source>
</evidence>
<dbReference type="Proteomes" id="UP001156560">
    <property type="component" value="Chromosome 1"/>
</dbReference>
<reference evidence="8 12" key="3">
    <citation type="submission" date="2019-08" db="EMBL/GenBank/DDBJ databases">
        <title>Emerging of two pre-pandemic pathogenic O4:KUT lineages of Vibrio parahaemolyticus in coastal eastern China.</title>
        <authorList>
            <person name="Yu H."/>
        </authorList>
    </citation>
    <scope>NUCLEOTIDE SEQUENCE [LARGE SCALE GENOMIC DNA]</scope>
    <source>
        <strain evidence="8 12">HZ17-383</strain>
    </source>
</reference>
<dbReference type="SUPFAM" id="SSF55073">
    <property type="entry name" value="Nucleotide cyclase"/>
    <property type="match status" value="1"/>
</dbReference>
<evidence type="ECO:0000313" key="12">
    <source>
        <dbReference type="Proteomes" id="UP000321504"/>
    </source>
</evidence>
<dbReference type="FunFam" id="3.30.70.270:FF:000001">
    <property type="entry name" value="Diguanylate cyclase domain protein"/>
    <property type="match status" value="1"/>
</dbReference>
<evidence type="ECO:0000256" key="4">
    <source>
        <dbReference type="SAM" id="Phobius"/>
    </source>
</evidence>
<dbReference type="EMBL" id="VRMQ01000003">
    <property type="protein sequence ID" value="TXN15370.1"/>
    <property type="molecule type" value="Genomic_DNA"/>
</dbReference>
<reference evidence="9" key="4">
    <citation type="submission" date="2022-12" db="EMBL/GenBank/DDBJ databases">
        <title>Vibrio parahaemolyticus become highly virulent by producing novel Tc toxins.</title>
        <authorList>
            <person name="Yang F."/>
            <person name="You Y."/>
            <person name="Lai Q."/>
            <person name="Xu L."/>
            <person name="Li F."/>
        </authorList>
    </citation>
    <scope>NUCLEOTIDE SEQUENCE</scope>
    <source>
        <strain evidence="9">Vp-HL-202005</strain>
    </source>
</reference>
<dbReference type="SMART" id="SM00267">
    <property type="entry name" value="GGDEF"/>
    <property type="match status" value="1"/>
</dbReference>
<keyword evidence="4" id="KW-0812">Transmembrane</keyword>
<reference evidence="6 10" key="1">
    <citation type="submission" date="2015-07" db="EMBL/GenBank/DDBJ databases">
        <title>Foodborne Vibrio parahaemolyticus Isolates.</title>
        <authorList>
            <person name="Ronholm J."/>
            <person name="Petronella N."/>
            <person name="Kenwell R."/>
            <person name="Banerjee S."/>
        </authorList>
    </citation>
    <scope>NUCLEOTIDE SEQUENCE [LARGE SCALE GENOMIC DNA]</scope>
    <source>
        <strain evidence="6 10">HS-06-05</strain>
    </source>
</reference>
<dbReference type="GO" id="GO:1902201">
    <property type="term" value="P:negative regulation of bacterial-type flagellum-dependent cell motility"/>
    <property type="evidence" value="ECO:0007669"/>
    <property type="project" value="TreeGrafter"/>
</dbReference>
<gene>
    <name evidence="6" type="ORF">ACX05_24450</name>
    <name evidence="7" type="ORF">AKG60_10820</name>
    <name evidence="8" type="ORF">FVP01_15535</name>
    <name evidence="9" type="ORF">O1Q84_11645</name>
</gene>
<dbReference type="EMBL" id="LHQV01000014">
    <property type="protein sequence ID" value="OQK00087.1"/>
    <property type="molecule type" value="Genomic_DNA"/>
</dbReference>
<dbReference type="GO" id="GO:0043709">
    <property type="term" value="P:cell adhesion involved in single-species biofilm formation"/>
    <property type="evidence" value="ECO:0007669"/>
    <property type="project" value="TreeGrafter"/>
</dbReference>
<dbReference type="InterPro" id="IPR043128">
    <property type="entry name" value="Rev_trsase/Diguanyl_cyclase"/>
</dbReference>
<comment type="cofactor">
    <cofactor evidence="1">
        <name>Mg(2+)</name>
        <dbReference type="ChEBI" id="CHEBI:18420"/>
    </cofactor>
</comment>
<evidence type="ECO:0000313" key="8">
    <source>
        <dbReference type="EMBL" id="TXN15370.1"/>
    </source>
</evidence>
<feature type="transmembrane region" description="Helical" evidence="4">
    <location>
        <begin position="300"/>
        <end position="319"/>
    </location>
</feature>
<feature type="transmembrane region" description="Helical" evidence="4">
    <location>
        <begin position="7"/>
        <end position="27"/>
    </location>
</feature>
<evidence type="ECO:0000256" key="1">
    <source>
        <dbReference type="ARBA" id="ARBA00001946"/>
    </source>
</evidence>
<dbReference type="GO" id="GO:0005886">
    <property type="term" value="C:plasma membrane"/>
    <property type="evidence" value="ECO:0007669"/>
    <property type="project" value="TreeGrafter"/>
</dbReference>
<dbReference type="Proteomes" id="UP000321504">
    <property type="component" value="Unassembled WGS sequence"/>
</dbReference>
<dbReference type="Proteomes" id="UP000037697">
    <property type="component" value="Unassembled WGS sequence"/>
</dbReference>
<reference evidence="7 11" key="2">
    <citation type="submission" date="2015-08" db="EMBL/GenBank/DDBJ databases">
        <title>Draft Genome Sequences of Vibrio parahaemolyticus Strains.</title>
        <authorList>
            <person name="Gonzalez-Escalona N."/>
            <person name="DePaola A."/>
        </authorList>
    </citation>
    <scope>NUCLEOTIDE SEQUENCE [LARGE SCALE GENOMIC DNA]</scope>
    <source>
        <strain evidence="7 11">CFSAN001621</strain>
    </source>
</reference>
<keyword evidence="4" id="KW-0472">Membrane</keyword>
<dbReference type="PROSITE" id="PS50887">
    <property type="entry name" value="GGDEF"/>
    <property type="match status" value="1"/>
</dbReference>
<dbReference type="AlphaFoldDB" id="A0A0L8UNL1"/>
<dbReference type="EC" id="2.7.7.65" evidence="2"/>
<dbReference type="OrthoDB" id="9812260at2"/>
<dbReference type="GeneID" id="1189587"/>
<evidence type="ECO:0000313" key="11">
    <source>
        <dbReference type="Proteomes" id="UP000191946"/>
    </source>
</evidence>
<proteinExistence type="predicted"/>
<accession>A0A0L8UNL1</accession>
<organism evidence="8 12">
    <name type="scientific">Vibrio parahaemolyticus</name>
    <dbReference type="NCBI Taxonomy" id="670"/>
    <lineage>
        <taxon>Bacteria</taxon>
        <taxon>Pseudomonadati</taxon>
        <taxon>Pseudomonadota</taxon>
        <taxon>Gammaproteobacteria</taxon>
        <taxon>Vibrionales</taxon>
        <taxon>Vibrionaceae</taxon>
        <taxon>Vibrio</taxon>
    </lineage>
</organism>
<feature type="domain" description="GGDEF" evidence="5">
    <location>
        <begin position="357"/>
        <end position="486"/>
    </location>
</feature>
<dbReference type="EMBL" id="LIRS01000149">
    <property type="protein sequence ID" value="KOY19630.1"/>
    <property type="molecule type" value="Genomic_DNA"/>
</dbReference>